<organism evidence="3 4">
    <name type="scientific">Mucilaginibacter ginsenosidivorax</name>
    <dbReference type="NCBI Taxonomy" id="862126"/>
    <lineage>
        <taxon>Bacteria</taxon>
        <taxon>Pseudomonadati</taxon>
        <taxon>Bacteroidota</taxon>
        <taxon>Sphingobacteriia</taxon>
        <taxon>Sphingobacteriales</taxon>
        <taxon>Sphingobacteriaceae</taxon>
        <taxon>Mucilaginibacter</taxon>
    </lineage>
</organism>
<keyword evidence="4" id="KW-1185">Reference proteome</keyword>
<evidence type="ECO:0000313" key="3">
    <source>
        <dbReference type="EMBL" id="QEC75962.1"/>
    </source>
</evidence>
<feature type="chain" id="PRO_5023129633" evidence="2">
    <location>
        <begin position="20"/>
        <end position="133"/>
    </location>
</feature>
<accession>A0A5B8VYC7</accession>
<keyword evidence="2" id="KW-0732">Signal</keyword>
<feature type="signal peptide" evidence="2">
    <location>
        <begin position="1"/>
        <end position="19"/>
    </location>
</feature>
<sequence>MKKLIIAALLLLAGSAAFAQRADVSAQERSQAEFARDHYNGTGGSRVDVGRDQNGRSVRETFTSANGDRNTIIRDHDTNRTTTIIDHPDGTREVNGRQVEHSDHSEHADHSDHADRSEHQEHEHHDAPDHDHH</sequence>
<dbReference type="Proteomes" id="UP000321362">
    <property type="component" value="Chromosome"/>
</dbReference>
<feature type="compositionally biased region" description="Basic and acidic residues" evidence="1">
    <location>
        <begin position="48"/>
        <end position="59"/>
    </location>
</feature>
<dbReference type="EMBL" id="CP042437">
    <property type="protein sequence ID" value="QEC75962.1"/>
    <property type="molecule type" value="Genomic_DNA"/>
</dbReference>
<protein>
    <submittedName>
        <fullName evidence="3">Uncharacterized protein</fullName>
    </submittedName>
</protein>
<feature type="compositionally biased region" description="Polar residues" evidence="1">
    <location>
        <begin position="60"/>
        <end position="69"/>
    </location>
</feature>
<reference evidence="3 4" key="1">
    <citation type="journal article" date="2013" name="J. Microbiol.">
        <title>Mucilaginibacter ginsenosidivorax sp. nov., with ginsenoside converting activity isolated from sediment.</title>
        <authorList>
            <person name="Kim J.K."/>
            <person name="Choi T.E."/>
            <person name="Liu Q.M."/>
            <person name="Park H.Y."/>
            <person name="Yi T.H."/>
            <person name="Yoon M.H."/>
            <person name="Kim S.C."/>
            <person name="Im W.T."/>
        </authorList>
    </citation>
    <scope>NUCLEOTIDE SEQUENCE [LARGE SCALE GENOMIC DNA]</scope>
    <source>
        <strain evidence="3 4">KHI28</strain>
    </source>
</reference>
<name>A0A5B8VYC7_9SPHI</name>
<feature type="region of interest" description="Disordered" evidence="1">
    <location>
        <begin position="34"/>
        <end position="133"/>
    </location>
</feature>
<evidence type="ECO:0000313" key="4">
    <source>
        <dbReference type="Proteomes" id="UP000321362"/>
    </source>
</evidence>
<dbReference type="KEGG" id="mgk:FSB76_08385"/>
<evidence type="ECO:0000256" key="1">
    <source>
        <dbReference type="SAM" id="MobiDB-lite"/>
    </source>
</evidence>
<proteinExistence type="predicted"/>
<evidence type="ECO:0000256" key="2">
    <source>
        <dbReference type="SAM" id="SignalP"/>
    </source>
</evidence>
<feature type="compositionally biased region" description="Basic and acidic residues" evidence="1">
    <location>
        <begin position="86"/>
        <end position="133"/>
    </location>
</feature>
<gene>
    <name evidence="3" type="ORF">FSB76_08385</name>
</gene>
<dbReference type="RefSeq" id="WP_147053145.1">
    <property type="nucleotide sequence ID" value="NZ_CP042437.1"/>
</dbReference>
<dbReference type="AlphaFoldDB" id="A0A5B8VYC7"/>